<dbReference type="SUPFAM" id="SSF52540">
    <property type="entry name" value="P-loop containing nucleoside triphosphate hydrolases"/>
    <property type="match status" value="2"/>
</dbReference>
<evidence type="ECO:0000256" key="3">
    <source>
        <dbReference type="ARBA" id="ARBA00022448"/>
    </source>
</evidence>
<evidence type="ECO:0000259" key="14">
    <source>
        <dbReference type="PROSITE" id="PS50929"/>
    </source>
</evidence>
<name>A0AAW1XCP9_RUBAR</name>
<keyword evidence="9 12" id="KW-0472">Membrane</keyword>
<keyword evidence="10" id="KW-0325">Glycoprotein</keyword>
<feature type="region of interest" description="Disordered" evidence="11">
    <location>
        <begin position="635"/>
        <end position="658"/>
    </location>
</feature>
<dbReference type="FunFam" id="1.20.1560.10:FF:000044">
    <property type="entry name" value="ABC transporter B family member 9"/>
    <property type="match status" value="1"/>
</dbReference>
<feature type="transmembrane region" description="Helical" evidence="12">
    <location>
        <begin position="729"/>
        <end position="753"/>
    </location>
</feature>
<dbReference type="SMART" id="SM00382">
    <property type="entry name" value="AAA"/>
    <property type="match status" value="2"/>
</dbReference>
<dbReference type="Pfam" id="PF00664">
    <property type="entry name" value="ABC_membrane"/>
    <property type="match status" value="2"/>
</dbReference>
<dbReference type="CDD" id="cd03249">
    <property type="entry name" value="ABC_MTABC3_MDL1_MDL2"/>
    <property type="match status" value="2"/>
</dbReference>
<feature type="transmembrane region" description="Helical" evidence="12">
    <location>
        <begin position="191"/>
        <end position="210"/>
    </location>
</feature>
<dbReference type="InterPro" id="IPR039421">
    <property type="entry name" value="Type_1_exporter"/>
</dbReference>
<evidence type="ECO:0000313" key="16">
    <source>
        <dbReference type="Proteomes" id="UP001457282"/>
    </source>
</evidence>
<dbReference type="FunFam" id="1.20.1560.10:FF:000009">
    <property type="entry name" value="ABC transporter B family member 1"/>
    <property type="match status" value="1"/>
</dbReference>
<dbReference type="CDD" id="cd18578">
    <property type="entry name" value="ABC_6TM_Pgp_ABCB1_D2_like"/>
    <property type="match status" value="1"/>
</dbReference>
<feature type="domain" description="ABC transmembrane type-1" evidence="14">
    <location>
        <begin position="733"/>
        <end position="1019"/>
    </location>
</feature>
<dbReference type="GO" id="GO:0005743">
    <property type="term" value="C:mitochondrial inner membrane"/>
    <property type="evidence" value="ECO:0007669"/>
    <property type="project" value="TreeGrafter"/>
</dbReference>
<keyword evidence="6" id="KW-0547">Nucleotide-binding</keyword>
<dbReference type="CDD" id="cd18577">
    <property type="entry name" value="ABC_6TM_Pgp_ABCB1_D1_like"/>
    <property type="match status" value="1"/>
</dbReference>
<dbReference type="InterPro" id="IPR017871">
    <property type="entry name" value="ABC_transporter-like_CS"/>
</dbReference>
<keyword evidence="5" id="KW-0677">Repeat</keyword>
<feature type="transmembrane region" description="Helical" evidence="12">
    <location>
        <begin position="67"/>
        <end position="98"/>
    </location>
</feature>
<feature type="transmembrane region" description="Helical" evidence="12">
    <location>
        <begin position="332"/>
        <end position="357"/>
    </location>
</feature>
<evidence type="ECO:0000256" key="7">
    <source>
        <dbReference type="ARBA" id="ARBA00022840"/>
    </source>
</evidence>
<evidence type="ECO:0000256" key="10">
    <source>
        <dbReference type="ARBA" id="ARBA00023180"/>
    </source>
</evidence>
<dbReference type="InterPro" id="IPR011527">
    <property type="entry name" value="ABC1_TM_dom"/>
</dbReference>
<feature type="region of interest" description="Disordered" evidence="11">
    <location>
        <begin position="1"/>
        <end position="46"/>
    </location>
</feature>
<sequence length="1298" mass="139191">MGAQENPLDGDVIKEEAAASNGHSAVPDSKNVPESSNNKEDTCKSKEGGTKAVPFFKLFSFADSMDYLLMSVGTIGAIGNGLCMPLMTIIMGDVINAFGESGNNKQVVDTVSKVALKFVYLALGAAAASFLQMSCWMITGERQAARIRCLYLKTILRQDVSFFDKETNTGEIIGRMSGDTVLIQGAMGEKVGNFIQLVATFFGGFVIAFIKGWLLTLVMLSSIPALVFSGAVMGLIVSKLASRGQAAYSVGATVVEQTIGSIRTVASFTGEKQAITKYNNSLNKAYKSGVQEGLASGLGIGTVMLIIFCSYALAIWYGGKMILEKGYKGGEVINVVFAVLTGSFSLGQTSPCLAAFASGQAAAYKMFETISRKPEIDASDTKGKQLQDIRGEIELRDVHFSYPARPDEQIFRGFSLSIPSGATAALVGESGSGKSTVISLLERFYDPQAGEVLIDGINLKEFQLKWIRQKIGLVSQEPVLFTCSIRDNIGYGKDGATTEEIRAAAELANAAKFIDKLPQGLDTMVGEHGTQLSGGQKQRVAIARAILKNPRILLLDEATSALDAESERVVQEALDRIMVNRTTVIVAHRLSTVRNADTIAVIHRGTIVEQGPHSDLVKDPDGAYSQLIRLQEMRTVSEQTGLNDQERTKLSSDSRRQSSQRFSFLRSISRGSSGRGNISPHSFSISYGGAPAVIGVLETTQADIHAPEASKGNPEVSLSRLASLNKPEIPVLLLGTLAAAASGVIFPVFGILMSGVIKTFFEPPDQLSKDSKFWALIFVALGAASFLTQPSRAYLFGVAGCKLIRRVRSMCFEKVVYMDIGWFDESEHSSGAIGARLSTDAASLRGLVGDALGLLVQNIATAVTGLVIAFVANWQLALIILVLLPLLGVNGYFQVKFMKGFSADAKKMYEDASQVANDAVGSIRTIASFCAEEKVMKLYETKCEGPIKNGIRQGLVSGIGFGLSFFLLFSVYACSFYAGARLVAAGKTEFSDVFRVFFALTMTAVGVSQSGSLAPDLSKGKSSATSIFAILDGKSKINSSDDSGTSIENVKGEIELRHVSFKYPTRPNVPIFQDLCLTIRHGKTVALVGESGSGKSTVISLLQRFYDPDSGHITLDGIEIQKLQLKWLRQQMGLVSQEPVLFNDTIRANIAYGKDGNATETEIIAAAELANAHKFISSLQQGYDTIVGERGVQLSGGQKQRVAIARAIMKAPKILLLDEATSALDAESERVVQDALDRVMVDRTTVVVAHRLSTIRSADLIAVVKHGVIAEKGKHETLINIKDGTYASLVALHASASS</sequence>
<feature type="transmembrane region" description="Helical" evidence="12">
    <location>
        <begin position="993"/>
        <end position="1014"/>
    </location>
</feature>
<keyword evidence="7" id="KW-0067">ATP-binding</keyword>
<dbReference type="InterPro" id="IPR003593">
    <property type="entry name" value="AAA+_ATPase"/>
</dbReference>
<evidence type="ECO:0000256" key="5">
    <source>
        <dbReference type="ARBA" id="ARBA00022737"/>
    </source>
</evidence>
<keyword evidence="4 12" id="KW-0812">Transmembrane</keyword>
<dbReference type="Gene3D" id="1.20.1560.10">
    <property type="entry name" value="ABC transporter type 1, transmembrane domain"/>
    <property type="match status" value="3"/>
</dbReference>
<dbReference type="PROSITE" id="PS00211">
    <property type="entry name" value="ABC_TRANSPORTER_1"/>
    <property type="match status" value="2"/>
</dbReference>
<comment type="subcellular location">
    <subcellularLocation>
        <location evidence="1">Cell membrane</location>
        <topology evidence="1">Multi-pass membrane protein</topology>
    </subcellularLocation>
</comment>
<dbReference type="GO" id="GO:0090374">
    <property type="term" value="P:oligopeptide export from mitochondrion"/>
    <property type="evidence" value="ECO:0007669"/>
    <property type="project" value="TreeGrafter"/>
</dbReference>
<dbReference type="GO" id="GO:0016887">
    <property type="term" value="F:ATP hydrolysis activity"/>
    <property type="evidence" value="ECO:0007669"/>
    <property type="project" value="InterPro"/>
</dbReference>
<dbReference type="FunFam" id="3.40.50.300:FF:000066">
    <property type="entry name" value="ABC transporter B family member 1"/>
    <property type="match status" value="2"/>
</dbReference>
<feature type="transmembrane region" description="Helical" evidence="12">
    <location>
        <begin position="773"/>
        <end position="796"/>
    </location>
</feature>
<evidence type="ECO:0000256" key="4">
    <source>
        <dbReference type="ARBA" id="ARBA00022692"/>
    </source>
</evidence>
<dbReference type="InterPro" id="IPR027417">
    <property type="entry name" value="P-loop_NTPase"/>
</dbReference>
<dbReference type="GO" id="GO:0010328">
    <property type="term" value="F:auxin influx transmembrane transporter activity"/>
    <property type="evidence" value="ECO:0007669"/>
    <property type="project" value="UniProtKB-ARBA"/>
</dbReference>
<feature type="domain" description="ABC transmembrane type-1" evidence="14">
    <location>
        <begin position="72"/>
        <end position="358"/>
    </location>
</feature>
<dbReference type="GO" id="GO:0010329">
    <property type="term" value="F:auxin efflux transmembrane transporter activity"/>
    <property type="evidence" value="ECO:0007669"/>
    <property type="project" value="UniProtKB-ARBA"/>
</dbReference>
<evidence type="ECO:0000259" key="13">
    <source>
        <dbReference type="PROSITE" id="PS50893"/>
    </source>
</evidence>
<dbReference type="InterPro" id="IPR036640">
    <property type="entry name" value="ABC1_TM_sf"/>
</dbReference>
<organism evidence="15 16">
    <name type="scientific">Rubus argutus</name>
    <name type="common">Southern blackberry</name>
    <dbReference type="NCBI Taxonomy" id="59490"/>
    <lineage>
        <taxon>Eukaryota</taxon>
        <taxon>Viridiplantae</taxon>
        <taxon>Streptophyta</taxon>
        <taxon>Embryophyta</taxon>
        <taxon>Tracheophyta</taxon>
        <taxon>Spermatophyta</taxon>
        <taxon>Magnoliopsida</taxon>
        <taxon>eudicotyledons</taxon>
        <taxon>Gunneridae</taxon>
        <taxon>Pentapetalae</taxon>
        <taxon>rosids</taxon>
        <taxon>fabids</taxon>
        <taxon>Rosales</taxon>
        <taxon>Rosaceae</taxon>
        <taxon>Rosoideae</taxon>
        <taxon>Rosoideae incertae sedis</taxon>
        <taxon>Rubus</taxon>
    </lineage>
</organism>
<dbReference type="PANTHER" id="PTHR43394">
    <property type="entry name" value="ATP-DEPENDENT PERMEASE MDL1, MITOCHONDRIAL"/>
    <property type="match status" value="1"/>
</dbReference>
<gene>
    <name evidence="15" type="ORF">M0R45_021304</name>
</gene>
<protein>
    <submittedName>
        <fullName evidence="15">Uncharacterized protein</fullName>
    </submittedName>
</protein>
<feature type="domain" description="ABC transporter" evidence="13">
    <location>
        <begin position="1054"/>
        <end position="1291"/>
    </location>
</feature>
<evidence type="ECO:0000256" key="12">
    <source>
        <dbReference type="SAM" id="Phobius"/>
    </source>
</evidence>
<dbReference type="PANTHER" id="PTHR43394:SF16">
    <property type="entry name" value="ABC TRANSPORTER B FAMILY MEMBER 4-LIKE ISOFORM X1"/>
    <property type="match status" value="1"/>
</dbReference>
<evidence type="ECO:0000256" key="2">
    <source>
        <dbReference type="ARBA" id="ARBA00007577"/>
    </source>
</evidence>
<dbReference type="PROSITE" id="PS50893">
    <property type="entry name" value="ABC_TRANSPORTER_2"/>
    <property type="match status" value="2"/>
</dbReference>
<reference evidence="15 16" key="1">
    <citation type="journal article" date="2023" name="G3 (Bethesda)">
        <title>A chromosome-length genome assembly and annotation of blackberry (Rubus argutus, cv. 'Hillquist').</title>
        <authorList>
            <person name="Bruna T."/>
            <person name="Aryal R."/>
            <person name="Dudchenko O."/>
            <person name="Sargent D.J."/>
            <person name="Mead D."/>
            <person name="Buti M."/>
            <person name="Cavallini A."/>
            <person name="Hytonen T."/>
            <person name="Andres J."/>
            <person name="Pham M."/>
            <person name="Weisz D."/>
            <person name="Mascagni F."/>
            <person name="Usai G."/>
            <person name="Natali L."/>
            <person name="Bassil N."/>
            <person name="Fernandez G.E."/>
            <person name="Lomsadze A."/>
            <person name="Armour M."/>
            <person name="Olukolu B."/>
            <person name="Poorten T."/>
            <person name="Britton C."/>
            <person name="Davik J."/>
            <person name="Ashrafi H."/>
            <person name="Aiden E.L."/>
            <person name="Borodovsky M."/>
            <person name="Worthington M."/>
        </authorList>
    </citation>
    <scope>NUCLEOTIDE SEQUENCE [LARGE SCALE GENOMIC DNA]</scope>
    <source>
        <strain evidence="15">PI 553951</strain>
    </source>
</reference>
<feature type="transmembrane region" description="Helical" evidence="12">
    <location>
        <begin position="955"/>
        <end position="978"/>
    </location>
</feature>
<dbReference type="GO" id="GO:0005524">
    <property type="term" value="F:ATP binding"/>
    <property type="evidence" value="ECO:0007669"/>
    <property type="project" value="UniProtKB-KW"/>
</dbReference>
<dbReference type="Pfam" id="PF00005">
    <property type="entry name" value="ABC_tran"/>
    <property type="match status" value="2"/>
</dbReference>
<feature type="transmembrane region" description="Helical" evidence="12">
    <location>
        <begin position="216"/>
        <end position="237"/>
    </location>
</feature>
<evidence type="ECO:0000256" key="1">
    <source>
        <dbReference type="ARBA" id="ARBA00004651"/>
    </source>
</evidence>
<evidence type="ECO:0000256" key="11">
    <source>
        <dbReference type="SAM" id="MobiDB-lite"/>
    </source>
</evidence>
<feature type="compositionally biased region" description="Basic and acidic residues" evidence="11">
    <location>
        <begin position="644"/>
        <end position="656"/>
    </location>
</feature>
<dbReference type="SUPFAM" id="SSF90123">
    <property type="entry name" value="ABC transporter transmembrane region"/>
    <property type="match status" value="2"/>
</dbReference>
<dbReference type="Gene3D" id="3.40.50.300">
    <property type="entry name" value="P-loop containing nucleotide triphosphate hydrolases"/>
    <property type="match status" value="2"/>
</dbReference>
<dbReference type="Proteomes" id="UP001457282">
    <property type="component" value="Unassembled WGS sequence"/>
</dbReference>
<proteinExistence type="inferred from homology"/>
<feature type="domain" description="ABC transporter" evidence="13">
    <location>
        <begin position="393"/>
        <end position="629"/>
    </location>
</feature>
<keyword evidence="16" id="KW-1185">Reference proteome</keyword>
<feature type="compositionally biased region" description="Basic and acidic residues" evidence="11">
    <location>
        <begin position="37"/>
        <end position="46"/>
    </location>
</feature>
<dbReference type="EMBL" id="JBEDUW010000004">
    <property type="protein sequence ID" value="KAK9934150.1"/>
    <property type="molecule type" value="Genomic_DNA"/>
</dbReference>
<evidence type="ECO:0000313" key="15">
    <source>
        <dbReference type="EMBL" id="KAK9934150.1"/>
    </source>
</evidence>
<dbReference type="FunFam" id="1.20.1560.10:FF:000025">
    <property type="entry name" value="ABC transporter B family member 9"/>
    <property type="match status" value="1"/>
</dbReference>
<keyword evidence="8 12" id="KW-1133">Transmembrane helix</keyword>
<dbReference type="InterPro" id="IPR003439">
    <property type="entry name" value="ABC_transporter-like_ATP-bd"/>
</dbReference>
<feature type="transmembrane region" description="Helical" evidence="12">
    <location>
        <begin position="876"/>
        <end position="893"/>
    </location>
</feature>
<dbReference type="GO" id="GO:0005886">
    <property type="term" value="C:plasma membrane"/>
    <property type="evidence" value="ECO:0007669"/>
    <property type="project" value="UniProtKB-SubCell"/>
</dbReference>
<evidence type="ECO:0000256" key="9">
    <source>
        <dbReference type="ARBA" id="ARBA00023136"/>
    </source>
</evidence>
<accession>A0AAW1XCP9</accession>
<dbReference type="PROSITE" id="PS50929">
    <property type="entry name" value="ABC_TM1F"/>
    <property type="match status" value="2"/>
</dbReference>
<keyword evidence="3" id="KW-0813">Transport</keyword>
<evidence type="ECO:0000256" key="6">
    <source>
        <dbReference type="ARBA" id="ARBA00022741"/>
    </source>
</evidence>
<evidence type="ECO:0000256" key="8">
    <source>
        <dbReference type="ARBA" id="ARBA00022989"/>
    </source>
</evidence>
<feature type="transmembrane region" description="Helical" evidence="12">
    <location>
        <begin position="118"/>
        <end position="138"/>
    </location>
</feature>
<comment type="similarity">
    <text evidence="2">Belongs to the ABC transporter superfamily. ABCB family. Multidrug resistance exporter (TC 3.A.1.201) subfamily.</text>
</comment>
<dbReference type="GO" id="GO:0015421">
    <property type="term" value="F:ABC-type oligopeptide transporter activity"/>
    <property type="evidence" value="ECO:0007669"/>
    <property type="project" value="TreeGrafter"/>
</dbReference>
<feature type="transmembrane region" description="Helical" evidence="12">
    <location>
        <begin position="294"/>
        <end position="317"/>
    </location>
</feature>
<comment type="caution">
    <text evidence="15">The sequence shown here is derived from an EMBL/GenBank/DDBJ whole genome shotgun (WGS) entry which is preliminary data.</text>
</comment>